<proteinExistence type="predicted"/>
<gene>
    <name evidence="1" type="ORF">E2C01_078183</name>
</gene>
<keyword evidence="2" id="KW-1185">Reference proteome</keyword>
<accession>A0A5B7II25</accession>
<name>A0A5B7II25_PORTR</name>
<sequence>MTERTWHEFWRSDYPVSQNQPGSCPENYASALAITHVICNSVNQFQPHIVFLRPQMTSEVS</sequence>
<evidence type="ECO:0000313" key="1">
    <source>
        <dbReference type="EMBL" id="MPC83472.1"/>
    </source>
</evidence>
<dbReference type="AlphaFoldDB" id="A0A5B7II25"/>
<reference evidence="1 2" key="1">
    <citation type="submission" date="2019-05" db="EMBL/GenBank/DDBJ databases">
        <title>Another draft genome of Portunus trituberculatus and its Hox gene families provides insights of decapod evolution.</title>
        <authorList>
            <person name="Jeong J.-H."/>
            <person name="Song I."/>
            <person name="Kim S."/>
            <person name="Choi T."/>
            <person name="Kim D."/>
            <person name="Ryu S."/>
            <person name="Kim W."/>
        </authorList>
    </citation>
    <scope>NUCLEOTIDE SEQUENCE [LARGE SCALE GENOMIC DNA]</scope>
    <source>
        <tissue evidence="1">Muscle</tissue>
    </source>
</reference>
<evidence type="ECO:0000313" key="2">
    <source>
        <dbReference type="Proteomes" id="UP000324222"/>
    </source>
</evidence>
<protein>
    <submittedName>
        <fullName evidence="1">Uncharacterized protein</fullName>
    </submittedName>
</protein>
<dbReference type="Proteomes" id="UP000324222">
    <property type="component" value="Unassembled WGS sequence"/>
</dbReference>
<dbReference type="EMBL" id="VSRR010062610">
    <property type="protein sequence ID" value="MPC83472.1"/>
    <property type="molecule type" value="Genomic_DNA"/>
</dbReference>
<comment type="caution">
    <text evidence="1">The sequence shown here is derived from an EMBL/GenBank/DDBJ whole genome shotgun (WGS) entry which is preliminary data.</text>
</comment>
<organism evidence="1 2">
    <name type="scientific">Portunus trituberculatus</name>
    <name type="common">Swimming crab</name>
    <name type="synonym">Neptunus trituberculatus</name>
    <dbReference type="NCBI Taxonomy" id="210409"/>
    <lineage>
        <taxon>Eukaryota</taxon>
        <taxon>Metazoa</taxon>
        <taxon>Ecdysozoa</taxon>
        <taxon>Arthropoda</taxon>
        <taxon>Crustacea</taxon>
        <taxon>Multicrustacea</taxon>
        <taxon>Malacostraca</taxon>
        <taxon>Eumalacostraca</taxon>
        <taxon>Eucarida</taxon>
        <taxon>Decapoda</taxon>
        <taxon>Pleocyemata</taxon>
        <taxon>Brachyura</taxon>
        <taxon>Eubrachyura</taxon>
        <taxon>Portunoidea</taxon>
        <taxon>Portunidae</taxon>
        <taxon>Portuninae</taxon>
        <taxon>Portunus</taxon>
    </lineage>
</organism>